<organism evidence="1 2">
    <name type="scientific">Citrus sinensis</name>
    <name type="common">Sweet orange</name>
    <name type="synonym">Citrus aurantium var. sinensis</name>
    <dbReference type="NCBI Taxonomy" id="2711"/>
    <lineage>
        <taxon>Eukaryota</taxon>
        <taxon>Viridiplantae</taxon>
        <taxon>Streptophyta</taxon>
        <taxon>Embryophyta</taxon>
        <taxon>Tracheophyta</taxon>
        <taxon>Spermatophyta</taxon>
        <taxon>Magnoliopsida</taxon>
        <taxon>eudicotyledons</taxon>
        <taxon>Gunneridae</taxon>
        <taxon>Pentapetalae</taxon>
        <taxon>rosids</taxon>
        <taxon>malvids</taxon>
        <taxon>Sapindales</taxon>
        <taxon>Rutaceae</taxon>
        <taxon>Aurantioideae</taxon>
        <taxon>Citrus</taxon>
    </lineage>
</organism>
<evidence type="ECO:0000313" key="1">
    <source>
        <dbReference type="EMBL" id="KAH9793162.1"/>
    </source>
</evidence>
<keyword evidence="2" id="KW-1185">Reference proteome</keyword>
<dbReference type="EMBL" id="CM039171">
    <property type="protein sequence ID" value="KAH9793162.1"/>
    <property type="molecule type" value="Genomic_DNA"/>
</dbReference>
<reference evidence="2" key="1">
    <citation type="journal article" date="2023" name="Hortic. Res.">
        <title>A chromosome-level phased genome enabling allele-level studies in sweet orange: a case study on citrus Huanglongbing tolerance.</title>
        <authorList>
            <person name="Wu B."/>
            <person name="Yu Q."/>
            <person name="Deng Z."/>
            <person name="Duan Y."/>
            <person name="Luo F."/>
            <person name="Gmitter F. Jr."/>
        </authorList>
    </citation>
    <scope>NUCLEOTIDE SEQUENCE [LARGE SCALE GENOMIC DNA]</scope>
    <source>
        <strain evidence="2">cv. Valencia</strain>
    </source>
</reference>
<accession>A0ACB8N5M3</accession>
<gene>
    <name evidence="1" type="ORF">KPL71_004439</name>
</gene>
<dbReference type="Proteomes" id="UP000829398">
    <property type="component" value="Chromosome 2"/>
</dbReference>
<evidence type="ECO:0000313" key="2">
    <source>
        <dbReference type="Proteomes" id="UP000829398"/>
    </source>
</evidence>
<sequence>MVHYLNQLNNKVIHDGSDTGHIIINHDREMAYRSLFNDYFSENPRFNDSMFRHRFRMSRSLFSCITNVVQDGMPANATDEYIKIGEPTTIESLKRSYRAIVEVFAEYCSSCSLCIKGNEYNMGYYLADEACRKDVERAFRVLQSRFAIVAGPSRFWNKHVLHDIMTVALLLSILTLDMRVDENTRFQEFLAQHKQIKDKETHIALQNALINHLWDEFSNSNN</sequence>
<comment type="caution">
    <text evidence="1">The sequence shown here is derived from an EMBL/GenBank/DDBJ whole genome shotgun (WGS) entry which is preliminary data.</text>
</comment>
<proteinExistence type="predicted"/>
<protein>
    <submittedName>
        <fullName evidence="1">Nuclease</fullName>
    </submittedName>
</protein>
<name>A0ACB8N5M3_CITSI</name>